<comment type="caution">
    <text evidence="2">The sequence shown here is derived from an EMBL/GenBank/DDBJ whole genome shotgun (WGS) entry which is preliminary data.</text>
</comment>
<gene>
    <name evidence="2" type="ORF">GCM10022223_06130</name>
</gene>
<organism evidence="2 3">
    <name type="scientific">Kineosporia mesophila</name>
    <dbReference type="NCBI Taxonomy" id="566012"/>
    <lineage>
        <taxon>Bacteria</taxon>
        <taxon>Bacillati</taxon>
        <taxon>Actinomycetota</taxon>
        <taxon>Actinomycetes</taxon>
        <taxon>Kineosporiales</taxon>
        <taxon>Kineosporiaceae</taxon>
        <taxon>Kineosporia</taxon>
    </lineage>
</organism>
<dbReference type="EMBL" id="BAAAZO010000001">
    <property type="protein sequence ID" value="GAA3593921.1"/>
    <property type="molecule type" value="Genomic_DNA"/>
</dbReference>
<keyword evidence="1" id="KW-0812">Transmembrane</keyword>
<evidence type="ECO:0000256" key="1">
    <source>
        <dbReference type="SAM" id="Phobius"/>
    </source>
</evidence>
<feature type="transmembrane region" description="Helical" evidence="1">
    <location>
        <begin position="54"/>
        <end position="72"/>
    </location>
</feature>
<evidence type="ECO:0000313" key="3">
    <source>
        <dbReference type="Proteomes" id="UP001501074"/>
    </source>
</evidence>
<keyword evidence="1" id="KW-1133">Transmembrane helix</keyword>
<keyword evidence="1" id="KW-0472">Membrane</keyword>
<reference evidence="3" key="1">
    <citation type="journal article" date="2019" name="Int. J. Syst. Evol. Microbiol.">
        <title>The Global Catalogue of Microorganisms (GCM) 10K type strain sequencing project: providing services to taxonomists for standard genome sequencing and annotation.</title>
        <authorList>
            <consortium name="The Broad Institute Genomics Platform"/>
            <consortium name="The Broad Institute Genome Sequencing Center for Infectious Disease"/>
            <person name="Wu L."/>
            <person name="Ma J."/>
        </authorList>
    </citation>
    <scope>NUCLEOTIDE SEQUENCE [LARGE SCALE GENOMIC DNA]</scope>
    <source>
        <strain evidence="3">JCM 16902</strain>
    </source>
</reference>
<dbReference type="RefSeq" id="WP_231484138.1">
    <property type="nucleotide sequence ID" value="NZ_JAJOMA010000008.1"/>
</dbReference>
<accession>A0ABP6YZV4</accession>
<evidence type="ECO:0000313" key="2">
    <source>
        <dbReference type="EMBL" id="GAA3593921.1"/>
    </source>
</evidence>
<sequence>MQLDGAVDLDAAAGRLMNLPRRSLGDAPGRVFLTLVAADAVLTLWAFTAPGVWFRPWLVAASGWLVLGALWAMRAGSAFRRNGGVSAWSRDAWRWLAVPLVAIAVTAMVEAGLPLRVALITAEPAMKRFADDPQAAEPSHVGVYPLSWVDRRAGGGAEFLLDGAGFFDEYGIVYSPTSLPRSNGSNSRYEHITGPWYVMIVGM</sequence>
<dbReference type="Proteomes" id="UP001501074">
    <property type="component" value="Unassembled WGS sequence"/>
</dbReference>
<proteinExistence type="predicted"/>
<name>A0ABP6YZV4_9ACTN</name>
<protein>
    <submittedName>
        <fullName evidence="2">Uncharacterized protein</fullName>
    </submittedName>
</protein>
<keyword evidence="3" id="KW-1185">Reference proteome</keyword>
<feature type="transmembrane region" description="Helical" evidence="1">
    <location>
        <begin position="93"/>
        <end position="113"/>
    </location>
</feature>
<feature type="transmembrane region" description="Helical" evidence="1">
    <location>
        <begin position="31"/>
        <end position="48"/>
    </location>
</feature>